<feature type="compositionally biased region" description="Polar residues" evidence="1">
    <location>
        <begin position="1"/>
        <end position="10"/>
    </location>
</feature>
<dbReference type="STRING" id="571932.SAMN05421743_12122"/>
<keyword evidence="3" id="KW-0946">Virion</keyword>
<evidence type="ECO:0000313" key="4">
    <source>
        <dbReference type="Proteomes" id="UP000198584"/>
    </source>
</evidence>
<evidence type="ECO:0000313" key="3">
    <source>
        <dbReference type="EMBL" id="SEB15602.1"/>
    </source>
</evidence>
<evidence type="ECO:0000259" key="2">
    <source>
        <dbReference type="Pfam" id="PF07552"/>
    </source>
</evidence>
<dbReference type="Pfam" id="PF07552">
    <property type="entry name" value="Coat_X"/>
    <property type="match status" value="2"/>
</dbReference>
<feature type="domain" description="Spore coat protein X/V" evidence="2">
    <location>
        <begin position="41"/>
        <end position="95"/>
    </location>
</feature>
<proteinExistence type="predicted"/>
<sequence>MPNYKSSGRRFQSERERLRGGSEWNALDPAMNHPLDDETLGEDADQIIKSVQQSYEAIVVRDSSDVEVTTTDTQAAVNLQVALQAAIALVLSISIADSSKADRIAQELTAKIKSSQVNRQQTYIENSRGVRVSTTDTDLAVNAQVLLQILLVLVARLDIL</sequence>
<dbReference type="EMBL" id="FNQR01000021">
    <property type="protein sequence ID" value="SEB15602.1"/>
    <property type="molecule type" value="Genomic_DNA"/>
</dbReference>
<keyword evidence="3" id="KW-0167">Capsid protein</keyword>
<name>A0A1H4H3K1_9BACI</name>
<dbReference type="GO" id="GO:0030435">
    <property type="term" value="P:sporulation resulting in formation of a cellular spore"/>
    <property type="evidence" value="ECO:0007669"/>
    <property type="project" value="InterPro"/>
</dbReference>
<feature type="compositionally biased region" description="Basic and acidic residues" evidence="1">
    <location>
        <begin position="11"/>
        <end position="20"/>
    </location>
</feature>
<organism evidence="3 4">
    <name type="scientific">Thalassobacillus cyri</name>
    <dbReference type="NCBI Taxonomy" id="571932"/>
    <lineage>
        <taxon>Bacteria</taxon>
        <taxon>Bacillati</taxon>
        <taxon>Bacillota</taxon>
        <taxon>Bacilli</taxon>
        <taxon>Bacillales</taxon>
        <taxon>Bacillaceae</taxon>
        <taxon>Thalassobacillus</taxon>
    </lineage>
</organism>
<evidence type="ECO:0000256" key="1">
    <source>
        <dbReference type="SAM" id="MobiDB-lite"/>
    </source>
</evidence>
<dbReference type="AlphaFoldDB" id="A0A1H4H3K1"/>
<protein>
    <submittedName>
        <fullName evidence="3">Spore coat protein X</fullName>
    </submittedName>
</protein>
<gene>
    <name evidence="3" type="ORF">SAMN05421743_12122</name>
</gene>
<dbReference type="Proteomes" id="UP000198584">
    <property type="component" value="Unassembled WGS sequence"/>
</dbReference>
<dbReference type="InterPro" id="IPR011428">
    <property type="entry name" value="Spore_coat_X/V"/>
</dbReference>
<dbReference type="OrthoDB" id="2680713at2"/>
<feature type="domain" description="Spore coat protein X/V" evidence="2">
    <location>
        <begin position="102"/>
        <end position="159"/>
    </location>
</feature>
<accession>A0A1H4H3K1</accession>
<keyword evidence="4" id="KW-1185">Reference proteome</keyword>
<reference evidence="3 4" key="1">
    <citation type="submission" date="2016-10" db="EMBL/GenBank/DDBJ databases">
        <authorList>
            <person name="de Groot N.N."/>
        </authorList>
    </citation>
    <scope>NUCLEOTIDE SEQUENCE [LARGE SCALE GENOMIC DNA]</scope>
    <source>
        <strain evidence="3 4">CCM7597</strain>
    </source>
</reference>
<dbReference type="GO" id="GO:0031160">
    <property type="term" value="C:spore wall"/>
    <property type="evidence" value="ECO:0007669"/>
    <property type="project" value="InterPro"/>
</dbReference>
<feature type="region of interest" description="Disordered" evidence="1">
    <location>
        <begin position="1"/>
        <end position="38"/>
    </location>
</feature>